<comment type="caution">
    <text evidence="1">The sequence shown here is derived from an EMBL/GenBank/DDBJ whole genome shotgun (WGS) entry which is preliminary data.</text>
</comment>
<keyword evidence="2" id="KW-1185">Reference proteome</keyword>
<sequence>MHFWQPFWQPRGTAYRKKPFFLAQKKLCFGIIKAKKMSNLSDDIFVTRDTLLESLGLKLTDSTFFEWGHKGLLVRAVVKGYYKLNATRANLGLPLADLKEFRQQLEREHERHNQAWQRKLLFTALSILSEEALICPADDIPLRLTPKDMEVVAKHYAVHRPFLEIPPPSATISPSTAPTCLLTDPIERLHYVGSVLDAHDMSTTGRIRGATLE</sequence>
<gene>
    <name evidence="1" type="ORF">H5P28_18625</name>
</gene>
<organism evidence="1 2">
    <name type="scientific">Ruficoccus amylovorans</name>
    <dbReference type="NCBI Taxonomy" id="1804625"/>
    <lineage>
        <taxon>Bacteria</taxon>
        <taxon>Pseudomonadati</taxon>
        <taxon>Verrucomicrobiota</taxon>
        <taxon>Opitutia</taxon>
        <taxon>Puniceicoccales</taxon>
        <taxon>Cerasicoccaceae</taxon>
        <taxon>Ruficoccus</taxon>
    </lineage>
</organism>
<dbReference type="EMBL" id="JACHVB010000064">
    <property type="protein sequence ID" value="MBC2596287.1"/>
    <property type="molecule type" value="Genomic_DNA"/>
</dbReference>
<accession>A0A842HLE4</accession>
<evidence type="ECO:0000313" key="2">
    <source>
        <dbReference type="Proteomes" id="UP000546464"/>
    </source>
</evidence>
<dbReference type="Proteomes" id="UP000546464">
    <property type="component" value="Unassembled WGS sequence"/>
</dbReference>
<reference evidence="1 2" key="1">
    <citation type="submission" date="2020-07" db="EMBL/GenBank/DDBJ databases">
        <authorList>
            <person name="Feng X."/>
        </authorList>
    </citation>
    <scope>NUCLEOTIDE SEQUENCE [LARGE SCALE GENOMIC DNA]</scope>
    <source>
        <strain evidence="1 2">JCM31066</strain>
    </source>
</reference>
<dbReference type="RefSeq" id="WP_185677205.1">
    <property type="nucleotide sequence ID" value="NZ_JACHVB010000064.1"/>
</dbReference>
<evidence type="ECO:0000313" key="1">
    <source>
        <dbReference type="EMBL" id="MBC2596287.1"/>
    </source>
</evidence>
<dbReference type="AlphaFoldDB" id="A0A842HLE4"/>
<name>A0A842HLE4_9BACT</name>
<proteinExistence type="predicted"/>
<protein>
    <submittedName>
        <fullName evidence="1">Uncharacterized protein</fullName>
    </submittedName>
</protein>